<gene>
    <name evidence="1" type="ordered locus">Msip34_1638</name>
</gene>
<dbReference type="InterPro" id="IPR008822">
    <property type="entry name" value="Endonuclease_RusA-like"/>
</dbReference>
<dbReference type="Proteomes" id="UP000002743">
    <property type="component" value="Chromosome"/>
</dbReference>
<keyword evidence="2" id="KW-1185">Reference proteome</keyword>
<reference evidence="1 2" key="2">
    <citation type="journal article" date="2011" name="J. Bacteriol.">
        <title>Genomes of three methylotrophs from a single niche uncover genetic and metabolic divergence of Methylophilaceae.</title>
        <authorList>
            <person name="Lapidus A."/>
            <person name="Clum A."/>
            <person name="Labutti K."/>
            <person name="Kaluzhnaya M.G."/>
            <person name="Lim S."/>
            <person name="Beck D.A."/>
            <person name="Glavina Del Rio T."/>
            <person name="Nolan M."/>
            <person name="Mavromatis K."/>
            <person name="Huntemann M."/>
            <person name="Lucas S."/>
            <person name="Lidstrom M.E."/>
            <person name="Ivanova N."/>
            <person name="Chistoserdova L."/>
        </authorList>
    </citation>
    <scope>NUCLEOTIDE SEQUENCE [LARGE SCALE GENOMIC DNA]</scope>
    <source>
        <strain evidence="1 2">SIP3-4</strain>
    </source>
</reference>
<dbReference type="STRING" id="582744.Msip34_1638"/>
<proteinExistence type="predicted"/>
<dbReference type="eggNOG" id="COG4570">
    <property type="taxonomic scope" value="Bacteria"/>
</dbReference>
<dbReference type="Gene3D" id="3.30.1330.70">
    <property type="entry name" value="Holliday junction resolvase RusA"/>
    <property type="match status" value="1"/>
</dbReference>
<dbReference type="InterPro" id="IPR036614">
    <property type="entry name" value="RusA-like_sf"/>
</dbReference>
<dbReference type="AlphaFoldDB" id="C6XEA8"/>
<dbReference type="KEGG" id="mei:Msip34_1638"/>
<evidence type="ECO:0000313" key="2">
    <source>
        <dbReference type="Proteomes" id="UP000002743"/>
    </source>
</evidence>
<dbReference type="EMBL" id="CP001674">
    <property type="protein sequence ID" value="ACT50883.1"/>
    <property type="molecule type" value="Genomic_DNA"/>
</dbReference>
<accession>C6XEA8</accession>
<reference evidence="2" key="1">
    <citation type="submission" date="2009-07" db="EMBL/GenBank/DDBJ databases">
        <title>Complete sequence of chromosome of Methylovorus sp. SIP3-4.</title>
        <authorList>
            <person name="Lucas S."/>
            <person name="Copeland A."/>
            <person name="Lapidus A."/>
            <person name="Glavina del Rio T."/>
            <person name="Tice H."/>
            <person name="Bruce D."/>
            <person name="Goodwin L."/>
            <person name="Pitluck S."/>
            <person name="Clum A."/>
            <person name="Larimer F."/>
            <person name="Land M."/>
            <person name="Hauser L."/>
            <person name="Kyrpides N."/>
            <person name="Mikhailova N."/>
            <person name="Kayluzhnaya M."/>
            <person name="Chistoserdova L."/>
        </authorList>
    </citation>
    <scope>NUCLEOTIDE SEQUENCE [LARGE SCALE GENOMIC DNA]</scope>
    <source>
        <strain evidence="2">SIP3-4</strain>
    </source>
</reference>
<evidence type="ECO:0000313" key="1">
    <source>
        <dbReference type="EMBL" id="ACT50883.1"/>
    </source>
</evidence>
<dbReference type="Pfam" id="PF05866">
    <property type="entry name" value="RusA"/>
    <property type="match status" value="1"/>
</dbReference>
<dbReference type="HOGENOM" id="CLU_108904_1_0_4"/>
<dbReference type="GO" id="GO:0006281">
    <property type="term" value="P:DNA repair"/>
    <property type="evidence" value="ECO:0007669"/>
    <property type="project" value="InterPro"/>
</dbReference>
<name>C6XEA8_METGS</name>
<dbReference type="GO" id="GO:0006310">
    <property type="term" value="P:DNA recombination"/>
    <property type="evidence" value="ECO:0007669"/>
    <property type="project" value="InterPro"/>
</dbReference>
<protein>
    <submittedName>
        <fullName evidence="1">Endodeoxyribonuclease RusA</fullName>
    </submittedName>
</protein>
<organism evidence="1 2">
    <name type="scientific">Methylovorus glucosotrophus (strain SIP3-4)</name>
    <dbReference type="NCBI Taxonomy" id="582744"/>
    <lineage>
        <taxon>Bacteria</taxon>
        <taxon>Pseudomonadati</taxon>
        <taxon>Pseudomonadota</taxon>
        <taxon>Betaproteobacteria</taxon>
        <taxon>Nitrosomonadales</taxon>
        <taxon>Methylophilaceae</taxon>
        <taxon>Methylovorus</taxon>
    </lineage>
</organism>
<dbReference type="SUPFAM" id="SSF103084">
    <property type="entry name" value="Holliday junction resolvase RusA"/>
    <property type="match status" value="1"/>
</dbReference>
<dbReference type="GO" id="GO:0000287">
    <property type="term" value="F:magnesium ion binding"/>
    <property type="evidence" value="ECO:0007669"/>
    <property type="project" value="InterPro"/>
</dbReference>
<sequence length="155" mass="17696">MITLILPYPISANRYWAHRIVRPKGGKPMALTYITPEAKSYKQQVAWHCKAAGILEPIAGRVHIDIKLYPKRPLDWAKRAAKNPEGWDDDVMCLDLDNVNKVLLDSLKDVAIQDDKWVRKITAERMEPDGEARLVVTIRQLKLPAAQNQLFEEVA</sequence>